<feature type="transmembrane region" description="Helical" evidence="1">
    <location>
        <begin position="348"/>
        <end position="368"/>
    </location>
</feature>
<name>A0AAX1QNG6_9FIRM</name>
<evidence type="ECO:0000313" key="3">
    <source>
        <dbReference type="Proteomes" id="UP000250997"/>
    </source>
</evidence>
<protein>
    <recommendedName>
        <fullName evidence="4">O-antigen ligase domain-containing protein</fullName>
    </recommendedName>
</protein>
<feature type="transmembrane region" description="Helical" evidence="1">
    <location>
        <begin position="412"/>
        <end position="429"/>
    </location>
</feature>
<evidence type="ECO:0008006" key="4">
    <source>
        <dbReference type="Google" id="ProtNLM"/>
    </source>
</evidence>
<feature type="transmembrane region" description="Helical" evidence="1">
    <location>
        <begin position="12"/>
        <end position="32"/>
    </location>
</feature>
<proteinExistence type="predicted"/>
<feature type="transmembrane region" description="Helical" evidence="1">
    <location>
        <begin position="388"/>
        <end position="406"/>
    </location>
</feature>
<accession>A0AAX1QNG6</accession>
<feature type="transmembrane region" description="Helical" evidence="1">
    <location>
        <begin position="78"/>
        <end position="98"/>
    </location>
</feature>
<feature type="transmembrane region" description="Helical" evidence="1">
    <location>
        <begin position="110"/>
        <end position="130"/>
    </location>
</feature>
<sequence>MTIKYNRRTMPYKALLTFILIVEMHYFGLFTLPQGLEFIVYTNKSKWIGGVAVIVALLCLKNHKSTLKPYMGFLRKYLAIVTVSIILISLYTIIAYPLNPLITTYGFASYYLYAFLAVPILYIYIVEGGYESFFDILNAITVVKYVITIVNGVAFIKNGTLLFTYSSLDLSGGLIRDGKVRLSSGALGFLMMIYNFYVAYSQQNTCTARKNKSFAFLIIGLLSIYFTGNSRLMLLTLLMSVGILVMLGDGSKKKKIIAVAAIIVGIGVLLSSGAVSNFLNSFSSSGTLGGSSIARAGAYQYYLSRFIKNPLFANGFVGDENYYNIVHGDSGIYYQTVLVRYYYDDVGIAGQLALLGIFIIGIYIWPILRIAKLAFSMCKNARFYDGKFVMAVLCYLVCTTPTLIILDAGRVIAFPIIIATGEYIYIDYLKKYNANKMV</sequence>
<keyword evidence="1" id="KW-0472">Membrane</keyword>
<reference evidence="2 3" key="1">
    <citation type="submission" date="2018-02" db="EMBL/GenBank/DDBJ databases">
        <title>Complete genome sequencing of Faecalibacterium prausnitzii strains isolated from the human gut.</title>
        <authorList>
            <person name="Fitzgerald B.C."/>
            <person name="Shkoporov A.N."/>
            <person name="Ross P.R."/>
            <person name="Hill C."/>
        </authorList>
    </citation>
    <scope>NUCLEOTIDE SEQUENCE [LARGE SCALE GENOMIC DNA]</scope>
    <source>
        <strain evidence="2 3">APC942/18-1</strain>
    </source>
</reference>
<feature type="transmembrane region" description="Helical" evidence="1">
    <location>
        <begin position="180"/>
        <end position="199"/>
    </location>
</feature>
<gene>
    <name evidence="2" type="ORF">C4N27_02900</name>
</gene>
<evidence type="ECO:0000256" key="1">
    <source>
        <dbReference type="SAM" id="Phobius"/>
    </source>
</evidence>
<feature type="transmembrane region" description="Helical" evidence="1">
    <location>
        <begin position="256"/>
        <end position="279"/>
    </location>
</feature>
<keyword evidence="1" id="KW-1133">Transmembrane helix</keyword>
<comment type="caution">
    <text evidence="2">The sequence shown here is derived from an EMBL/GenBank/DDBJ whole genome shotgun (WGS) entry which is preliminary data.</text>
</comment>
<dbReference type="AlphaFoldDB" id="A0AAX1QNG6"/>
<dbReference type="RefSeq" id="WP_158394600.1">
    <property type="nucleotide sequence ID" value="NZ_CP026548.1"/>
</dbReference>
<keyword evidence="1" id="KW-0812">Transmembrane</keyword>
<feature type="transmembrane region" description="Helical" evidence="1">
    <location>
        <begin position="211"/>
        <end position="226"/>
    </location>
</feature>
<evidence type="ECO:0000313" key="2">
    <source>
        <dbReference type="EMBL" id="RAW53107.1"/>
    </source>
</evidence>
<dbReference type="EMBL" id="PRLA01000001">
    <property type="protein sequence ID" value="RAW53107.1"/>
    <property type="molecule type" value="Genomic_DNA"/>
</dbReference>
<feature type="transmembrane region" description="Helical" evidence="1">
    <location>
        <begin position="38"/>
        <end position="58"/>
    </location>
</feature>
<feature type="transmembrane region" description="Helical" evidence="1">
    <location>
        <begin position="232"/>
        <end position="249"/>
    </location>
</feature>
<dbReference type="Proteomes" id="UP000250997">
    <property type="component" value="Unassembled WGS sequence"/>
</dbReference>
<organism evidence="2 3">
    <name type="scientific">Faecalibacterium prausnitzii</name>
    <dbReference type="NCBI Taxonomy" id="853"/>
    <lineage>
        <taxon>Bacteria</taxon>
        <taxon>Bacillati</taxon>
        <taxon>Bacillota</taxon>
        <taxon>Clostridia</taxon>
        <taxon>Eubacteriales</taxon>
        <taxon>Oscillospiraceae</taxon>
        <taxon>Faecalibacterium</taxon>
    </lineage>
</organism>
<feature type="transmembrane region" description="Helical" evidence="1">
    <location>
        <begin position="142"/>
        <end position="168"/>
    </location>
</feature>